<protein>
    <submittedName>
        <fullName evidence="1">Uncharacterized protein</fullName>
    </submittedName>
</protein>
<reference evidence="1 2" key="1">
    <citation type="journal article" date="2011" name="J. Bacteriol.">
        <title>Genome sequence of 'Pedosphaera parvula' Ellin514, an aerobic Verrucomicrobial isolate from pasture soil.</title>
        <authorList>
            <person name="Kant R."/>
            <person name="van Passel M.W."/>
            <person name="Sangwan P."/>
            <person name="Palva A."/>
            <person name="Lucas S."/>
            <person name="Copeland A."/>
            <person name="Lapidus A."/>
            <person name="Glavina Del Rio T."/>
            <person name="Dalin E."/>
            <person name="Tice H."/>
            <person name="Bruce D."/>
            <person name="Goodwin L."/>
            <person name="Pitluck S."/>
            <person name="Chertkov O."/>
            <person name="Larimer F.W."/>
            <person name="Land M.L."/>
            <person name="Hauser L."/>
            <person name="Brettin T.S."/>
            <person name="Detter J.C."/>
            <person name="Han S."/>
            <person name="de Vos W.M."/>
            <person name="Janssen P.H."/>
            <person name="Smidt H."/>
        </authorList>
    </citation>
    <scope>NUCLEOTIDE SEQUENCE [LARGE SCALE GENOMIC DNA]</scope>
    <source>
        <strain evidence="1 2">Ellin514</strain>
    </source>
</reference>
<dbReference type="AlphaFoldDB" id="B9XP22"/>
<keyword evidence="2" id="KW-1185">Reference proteome</keyword>
<evidence type="ECO:0000313" key="1">
    <source>
        <dbReference type="EMBL" id="EEF58378.1"/>
    </source>
</evidence>
<name>B9XP22_PEDPL</name>
<dbReference type="Proteomes" id="UP000003688">
    <property type="component" value="Unassembled WGS sequence"/>
</dbReference>
<evidence type="ECO:0000313" key="2">
    <source>
        <dbReference type="Proteomes" id="UP000003688"/>
    </source>
</evidence>
<accession>B9XP22</accession>
<organism evidence="1 2">
    <name type="scientific">Pedosphaera parvula (strain Ellin514)</name>
    <dbReference type="NCBI Taxonomy" id="320771"/>
    <lineage>
        <taxon>Bacteria</taxon>
        <taxon>Pseudomonadati</taxon>
        <taxon>Verrucomicrobiota</taxon>
        <taxon>Pedosphaerae</taxon>
        <taxon>Pedosphaerales</taxon>
        <taxon>Pedosphaeraceae</taxon>
        <taxon>Pedosphaera</taxon>
    </lineage>
</organism>
<dbReference type="EMBL" id="ABOX02000044">
    <property type="protein sequence ID" value="EEF58378.1"/>
    <property type="molecule type" value="Genomic_DNA"/>
</dbReference>
<gene>
    <name evidence="1" type="ORF">Cflav_PD6121</name>
</gene>
<comment type="caution">
    <text evidence="1">The sequence shown here is derived from an EMBL/GenBank/DDBJ whole genome shotgun (WGS) entry which is preliminary data.</text>
</comment>
<sequence length="102" mass="11756">MKPNSSQIMKQYTLKWPDDFEDYAWQIESKGWFVGLEIIIDGKTLKPIFYDPARLSQDILEEISSAGFFVESFLIVIQQVTRETIERAIADLARTGGLERLV</sequence>
<proteinExistence type="predicted"/>